<gene>
    <name evidence="2" type="ORF">Ccrd_023038</name>
</gene>
<feature type="non-terminal residue" evidence="2">
    <location>
        <position position="1"/>
    </location>
</feature>
<proteinExistence type="predicted"/>
<feature type="compositionally biased region" description="Basic and acidic residues" evidence="1">
    <location>
        <begin position="31"/>
        <end position="45"/>
    </location>
</feature>
<protein>
    <submittedName>
        <fullName evidence="2">Uncharacterized protein</fullName>
    </submittedName>
</protein>
<accession>A0A103XXJ7</accession>
<feature type="region of interest" description="Disordered" evidence="1">
    <location>
        <begin position="27"/>
        <end position="51"/>
    </location>
</feature>
<keyword evidence="3" id="KW-1185">Reference proteome</keyword>
<reference evidence="2 3" key="1">
    <citation type="journal article" date="2016" name="Sci. Rep.">
        <title>The genome sequence of the outbreeding globe artichoke constructed de novo incorporating a phase-aware low-pass sequencing strategy of F1 progeny.</title>
        <authorList>
            <person name="Scaglione D."/>
            <person name="Reyes-Chin-Wo S."/>
            <person name="Acquadro A."/>
            <person name="Froenicke L."/>
            <person name="Portis E."/>
            <person name="Beitel C."/>
            <person name="Tirone M."/>
            <person name="Mauro R."/>
            <person name="Lo Monaco A."/>
            <person name="Mauromicale G."/>
            <person name="Faccioli P."/>
            <person name="Cattivelli L."/>
            <person name="Rieseberg L."/>
            <person name="Michelmore R."/>
            <person name="Lanteri S."/>
        </authorList>
    </citation>
    <scope>NUCLEOTIDE SEQUENCE [LARGE SCALE GENOMIC DNA]</scope>
    <source>
        <strain evidence="2">2C</strain>
    </source>
</reference>
<dbReference type="Proteomes" id="UP000243975">
    <property type="component" value="Unassembled WGS sequence"/>
</dbReference>
<comment type="caution">
    <text evidence="2">The sequence shown here is derived from an EMBL/GenBank/DDBJ whole genome shotgun (WGS) entry which is preliminary data.</text>
</comment>
<evidence type="ECO:0000256" key="1">
    <source>
        <dbReference type="SAM" id="MobiDB-lite"/>
    </source>
</evidence>
<feature type="non-terminal residue" evidence="2">
    <location>
        <position position="90"/>
    </location>
</feature>
<dbReference type="AlphaFoldDB" id="A0A103XXJ7"/>
<name>A0A103XXJ7_CYNCS</name>
<dbReference type="STRING" id="59895.A0A103XXJ7"/>
<organism evidence="2 3">
    <name type="scientific">Cynara cardunculus var. scolymus</name>
    <name type="common">Globe artichoke</name>
    <name type="synonym">Cynara scolymus</name>
    <dbReference type="NCBI Taxonomy" id="59895"/>
    <lineage>
        <taxon>Eukaryota</taxon>
        <taxon>Viridiplantae</taxon>
        <taxon>Streptophyta</taxon>
        <taxon>Embryophyta</taxon>
        <taxon>Tracheophyta</taxon>
        <taxon>Spermatophyta</taxon>
        <taxon>Magnoliopsida</taxon>
        <taxon>eudicotyledons</taxon>
        <taxon>Gunneridae</taxon>
        <taxon>Pentapetalae</taxon>
        <taxon>asterids</taxon>
        <taxon>campanulids</taxon>
        <taxon>Asterales</taxon>
        <taxon>Asteraceae</taxon>
        <taxon>Carduoideae</taxon>
        <taxon>Cardueae</taxon>
        <taxon>Carduinae</taxon>
        <taxon>Cynara</taxon>
    </lineage>
</organism>
<evidence type="ECO:0000313" key="3">
    <source>
        <dbReference type="Proteomes" id="UP000243975"/>
    </source>
</evidence>
<dbReference type="Gramene" id="KVH98736">
    <property type="protein sequence ID" value="KVH98736"/>
    <property type="gene ID" value="Ccrd_023038"/>
</dbReference>
<sequence length="90" mass="9768">VERIYFNEHLKQLSGVPILFIPDNGGSYKQGNREGKTQGAAKERSSQGQLSGGTTLMARCVLLLLAFCRDSRKSRTVEKMSDGSAIAPVP</sequence>
<dbReference type="EMBL" id="LEKV01003740">
    <property type="protein sequence ID" value="KVH98736.1"/>
    <property type="molecule type" value="Genomic_DNA"/>
</dbReference>
<evidence type="ECO:0000313" key="2">
    <source>
        <dbReference type="EMBL" id="KVH98736.1"/>
    </source>
</evidence>